<name>A0A4U1G0G8_9SPHI</name>
<dbReference type="Pfam" id="PF00583">
    <property type="entry name" value="Acetyltransf_1"/>
    <property type="match status" value="1"/>
</dbReference>
<dbReference type="AlphaFoldDB" id="A0A4U1G0G8"/>
<dbReference type="SUPFAM" id="SSF55729">
    <property type="entry name" value="Acyl-CoA N-acyltransferases (Nat)"/>
    <property type="match status" value="1"/>
</dbReference>
<dbReference type="EMBL" id="SWDX01000011">
    <property type="protein sequence ID" value="TKC56957.1"/>
    <property type="molecule type" value="Genomic_DNA"/>
</dbReference>
<dbReference type="Proteomes" id="UP000309594">
    <property type="component" value="Unassembled WGS sequence"/>
</dbReference>
<evidence type="ECO:0000259" key="1">
    <source>
        <dbReference type="PROSITE" id="PS51186"/>
    </source>
</evidence>
<dbReference type="InterPro" id="IPR000182">
    <property type="entry name" value="GNAT_dom"/>
</dbReference>
<reference evidence="2 3" key="1">
    <citation type="submission" date="2019-04" db="EMBL/GenBank/DDBJ databases">
        <title>Pedobacter sp. RP-1-16 sp. nov., isolated from Arctic soil.</title>
        <authorList>
            <person name="Dahal R.H."/>
            <person name="Kim D.-U."/>
        </authorList>
    </citation>
    <scope>NUCLEOTIDE SEQUENCE [LARGE SCALE GENOMIC DNA]</scope>
    <source>
        <strain evidence="2 3">RP-1-16</strain>
    </source>
</reference>
<keyword evidence="2" id="KW-0808">Transferase</keyword>
<evidence type="ECO:0000313" key="3">
    <source>
        <dbReference type="Proteomes" id="UP000309594"/>
    </source>
</evidence>
<dbReference type="GO" id="GO:0016747">
    <property type="term" value="F:acyltransferase activity, transferring groups other than amino-acyl groups"/>
    <property type="evidence" value="ECO:0007669"/>
    <property type="project" value="InterPro"/>
</dbReference>
<comment type="caution">
    <text evidence="2">The sequence shown here is derived from an EMBL/GenBank/DDBJ whole genome shotgun (WGS) entry which is preliminary data.</text>
</comment>
<feature type="domain" description="N-acetyltransferase" evidence="1">
    <location>
        <begin position="5"/>
        <end position="201"/>
    </location>
</feature>
<organism evidence="2 3">
    <name type="scientific">Pedobacter hiemivivus</name>
    <dbReference type="NCBI Taxonomy" id="2530454"/>
    <lineage>
        <taxon>Bacteria</taxon>
        <taxon>Pseudomonadati</taxon>
        <taxon>Bacteroidota</taxon>
        <taxon>Sphingobacteriia</taxon>
        <taxon>Sphingobacteriales</taxon>
        <taxon>Sphingobacteriaceae</taxon>
        <taxon>Pedobacter</taxon>
    </lineage>
</organism>
<dbReference type="InterPro" id="IPR016181">
    <property type="entry name" value="Acyl_CoA_acyltransferase"/>
</dbReference>
<dbReference type="CDD" id="cd04301">
    <property type="entry name" value="NAT_SF"/>
    <property type="match status" value="1"/>
</dbReference>
<sequence length="201" mass="23056">MHSEIELKRLTHRKAKEVSDLHHDVFKDFFLTSLGKSFLEVFYEKVLSHKNEVSIGAFHKGKLIGFAIGADNNSGFYKSILISNSLKMFAVALPNLISKPYNISRLLRSLLSFSGASHKDAPVLLSICVANQLESKGVGKRLLEAFEQELFKRELTELILTTDAVNNHYVNKFYLNNNYICVRSFFQGKREMNLYYKEIKK</sequence>
<dbReference type="RefSeq" id="WP_136881870.1">
    <property type="nucleotide sequence ID" value="NZ_SWDX01000011.1"/>
</dbReference>
<dbReference type="Gene3D" id="3.40.630.30">
    <property type="match status" value="1"/>
</dbReference>
<gene>
    <name evidence="2" type="ORF">FBD94_22430</name>
</gene>
<dbReference type="PROSITE" id="PS51186">
    <property type="entry name" value="GNAT"/>
    <property type="match status" value="1"/>
</dbReference>
<proteinExistence type="predicted"/>
<evidence type="ECO:0000313" key="2">
    <source>
        <dbReference type="EMBL" id="TKC56957.1"/>
    </source>
</evidence>
<protein>
    <submittedName>
        <fullName evidence="2">GNAT family N-acetyltransferase</fullName>
    </submittedName>
</protein>
<accession>A0A4U1G0G8</accession>